<dbReference type="AlphaFoldDB" id="A0A2T7NY20"/>
<organism evidence="2 3">
    <name type="scientific">Pomacea canaliculata</name>
    <name type="common">Golden apple snail</name>
    <dbReference type="NCBI Taxonomy" id="400727"/>
    <lineage>
        <taxon>Eukaryota</taxon>
        <taxon>Metazoa</taxon>
        <taxon>Spiralia</taxon>
        <taxon>Lophotrochozoa</taxon>
        <taxon>Mollusca</taxon>
        <taxon>Gastropoda</taxon>
        <taxon>Caenogastropoda</taxon>
        <taxon>Architaenioglossa</taxon>
        <taxon>Ampullarioidea</taxon>
        <taxon>Ampullariidae</taxon>
        <taxon>Pomacea</taxon>
    </lineage>
</organism>
<protein>
    <submittedName>
        <fullName evidence="2">Uncharacterized protein</fullName>
    </submittedName>
</protein>
<comment type="caution">
    <text evidence="2">The sequence shown here is derived from an EMBL/GenBank/DDBJ whole genome shotgun (WGS) entry which is preliminary data.</text>
</comment>
<reference evidence="2 3" key="1">
    <citation type="submission" date="2018-04" db="EMBL/GenBank/DDBJ databases">
        <title>The genome of golden apple snail Pomacea canaliculata provides insight into stress tolerance and invasive adaptation.</title>
        <authorList>
            <person name="Liu C."/>
            <person name="Liu B."/>
            <person name="Ren Y."/>
            <person name="Zhang Y."/>
            <person name="Wang H."/>
            <person name="Li S."/>
            <person name="Jiang F."/>
            <person name="Yin L."/>
            <person name="Zhang G."/>
            <person name="Qian W."/>
            <person name="Fan W."/>
        </authorList>
    </citation>
    <scope>NUCLEOTIDE SEQUENCE [LARGE SCALE GENOMIC DNA]</scope>
    <source>
        <strain evidence="2">SZHN2017</strain>
        <tissue evidence="2">Muscle</tissue>
    </source>
</reference>
<sequence>MTQGRIPPRQHPPLTNPTLAPQKCFKDSQAAKWHGTCTRTATKTTRRAPSCFMRSTIAVSNTGVASAQRINKSRSSAVSLREDGDMAGRGWGWDERSETEVQTLTKWPALPIVLTKDRTPLPKRKG</sequence>
<proteinExistence type="predicted"/>
<evidence type="ECO:0000313" key="2">
    <source>
        <dbReference type="EMBL" id="PVD26062.1"/>
    </source>
</evidence>
<dbReference type="EMBL" id="PZQS01000008">
    <property type="protein sequence ID" value="PVD26062.1"/>
    <property type="molecule type" value="Genomic_DNA"/>
</dbReference>
<evidence type="ECO:0000256" key="1">
    <source>
        <dbReference type="SAM" id="MobiDB-lite"/>
    </source>
</evidence>
<feature type="region of interest" description="Disordered" evidence="1">
    <location>
        <begin position="71"/>
        <end position="94"/>
    </location>
</feature>
<evidence type="ECO:0000313" key="3">
    <source>
        <dbReference type="Proteomes" id="UP000245119"/>
    </source>
</evidence>
<gene>
    <name evidence="2" type="ORF">C0Q70_13730</name>
</gene>
<dbReference type="Proteomes" id="UP000245119">
    <property type="component" value="Linkage Group LG8"/>
</dbReference>
<feature type="compositionally biased region" description="Basic and acidic residues" evidence="1">
    <location>
        <begin position="80"/>
        <end position="94"/>
    </location>
</feature>
<accession>A0A2T7NY20</accession>
<keyword evidence="3" id="KW-1185">Reference proteome</keyword>
<name>A0A2T7NY20_POMCA</name>
<feature type="region of interest" description="Disordered" evidence="1">
    <location>
        <begin position="1"/>
        <end position="21"/>
    </location>
</feature>